<evidence type="ECO:0000313" key="2">
    <source>
        <dbReference type="Proteomes" id="UP001595692"/>
    </source>
</evidence>
<dbReference type="RefSeq" id="WP_377150550.1">
    <property type="nucleotide sequence ID" value="NZ_JBHSAF010000001.1"/>
</dbReference>
<dbReference type="InterPro" id="IPR009491">
    <property type="entry name" value="DUF1107"/>
</dbReference>
<comment type="caution">
    <text evidence="1">The sequence shown here is derived from an EMBL/GenBank/DDBJ whole genome shotgun (WGS) entry which is preliminary data.</text>
</comment>
<protein>
    <submittedName>
        <fullName evidence="1">DUF1107 family protein</fullName>
    </submittedName>
</protein>
<accession>A0ABV8CK62</accession>
<sequence length="69" mass="8369">MVKVFRWFHPLQIARYVKTFHQGMFFIEERGPFRFENGHVCYDSHLGTTGLRSIAEINRQVRDLRQFRP</sequence>
<gene>
    <name evidence="1" type="ORF">ACFOSS_03045</name>
</gene>
<dbReference type="Proteomes" id="UP001595692">
    <property type="component" value="Unassembled WGS sequence"/>
</dbReference>
<evidence type="ECO:0000313" key="1">
    <source>
        <dbReference type="EMBL" id="MFC3912443.1"/>
    </source>
</evidence>
<dbReference type="Gene3D" id="3.30.1910.10">
    <property type="entry name" value="so0334 like domain"/>
    <property type="match status" value="1"/>
</dbReference>
<dbReference type="Pfam" id="PF06526">
    <property type="entry name" value="DUF1107"/>
    <property type="match status" value="1"/>
</dbReference>
<name>A0ABV8CK62_9GAMM</name>
<dbReference type="EMBL" id="JBHSAF010000001">
    <property type="protein sequence ID" value="MFC3912443.1"/>
    <property type="molecule type" value="Genomic_DNA"/>
</dbReference>
<reference evidence="2" key="1">
    <citation type="journal article" date="2019" name="Int. J. Syst. Evol. Microbiol.">
        <title>The Global Catalogue of Microorganisms (GCM) 10K type strain sequencing project: providing services to taxonomists for standard genome sequencing and annotation.</title>
        <authorList>
            <consortium name="The Broad Institute Genomics Platform"/>
            <consortium name="The Broad Institute Genome Sequencing Center for Infectious Disease"/>
            <person name="Wu L."/>
            <person name="Ma J."/>
        </authorList>
    </citation>
    <scope>NUCLEOTIDE SEQUENCE [LARGE SCALE GENOMIC DNA]</scope>
    <source>
        <strain evidence="2">CCUG 54939</strain>
    </source>
</reference>
<proteinExistence type="predicted"/>
<organism evidence="1 2">
    <name type="scientific">Pseudaeromonas sharmana</name>
    <dbReference type="NCBI Taxonomy" id="328412"/>
    <lineage>
        <taxon>Bacteria</taxon>
        <taxon>Pseudomonadati</taxon>
        <taxon>Pseudomonadota</taxon>
        <taxon>Gammaproteobacteria</taxon>
        <taxon>Aeromonadales</taxon>
        <taxon>Aeromonadaceae</taxon>
        <taxon>Pseudaeromonas</taxon>
    </lineage>
</organism>
<keyword evidence="2" id="KW-1185">Reference proteome</keyword>